<evidence type="ECO:0000256" key="1">
    <source>
        <dbReference type="ARBA" id="ARBA00022741"/>
    </source>
</evidence>
<feature type="transmembrane region" description="Helical" evidence="4">
    <location>
        <begin position="53"/>
        <end position="72"/>
    </location>
</feature>
<dbReference type="RefSeq" id="WP_089684809.1">
    <property type="nucleotide sequence ID" value="NZ_FNFO01000008.1"/>
</dbReference>
<sequence>MSQDLLSFFEQRAIRFGQRQAELQQRYNLYATVRVLWFLAVLVLTFYFANVRLLGGVAATLAIGLAGFVIALKRHQQVAHQRDEARHLKEINDEEAARLRHQFRHLPDGAQYADLRHPYTSDLDVFGPHSLFQYLNRTTTHEGSNRLAAWLQYPAEAAILAQRHAALRELSEQLDWRQQVQAAGRHAPAAQPPLLNETPSRIFQEKSWLSTLRWVLPLVTLTLFALVALSILPLWVPLLALLGQILLLRQVFQPLYEATFQGDAQGKRLKSYVALFQAIEQASFSAPLLQRLHQTLTQPQRASRVIADLSAIVQWLDSRANLLYGIFNGLLLIDLWILHRLERWQEHNLPQLPAWLDALAELDALNSLAATHFAHPDWCLPASSDEPVFLEAISLGHPLLPPDRRVTNDLALSGLGETLLITGANMSGKSTFLRTVGAGMVMALAGAPVCAAQMRVSRMQVFTSMRTQDSLEESVSGFYAELKRIRQLLDLLNTTELPIFYMLDEILKGTNSRDRHTGAMALIHQLHRRRASGMVSTHDIELGQLEKDLGVSLKNFSFNSQIVGDEIRFDYHLTPGICRSFNATKLMEQMGIAIDSEPTT</sequence>
<dbReference type="PANTHER" id="PTHR11361:SF99">
    <property type="entry name" value="DNA MISMATCH REPAIR PROTEIN"/>
    <property type="match status" value="1"/>
</dbReference>
<feature type="transmembrane region" description="Helical" evidence="4">
    <location>
        <begin position="27"/>
        <end position="47"/>
    </location>
</feature>
<keyword evidence="4" id="KW-1133">Transmembrane helix</keyword>
<dbReference type="SMART" id="SM00534">
    <property type="entry name" value="MUTSac"/>
    <property type="match status" value="1"/>
</dbReference>
<evidence type="ECO:0000259" key="5">
    <source>
        <dbReference type="SMART" id="SM00534"/>
    </source>
</evidence>
<organism evidence="6 7">
    <name type="scientific">Catalinimonas alkaloidigena</name>
    <dbReference type="NCBI Taxonomy" id="1075417"/>
    <lineage>
        <taxon>Bacteria</taxon>
        <taxon>Pseudomonadati</taxon>
        <taxon>Bacteroidota</taxon>
        <taxon>Cytophagia</taxon>
        <taxon>Cytophagales</taxon>
        <taxon>Catalimonadaceae</taxon>
        <taxon>Catalinimonas</taxon>
    </lineage>
</organism>
<dbReference type="AlphaFoldDB" id="A0A1G9MMQ9"/>
<dbReference type="OrthoDB" id="9802448at2"/>
<dbReference type="EMBL" id="FNFO01000008">
    <property type="protein sequence ID" value="SDL75343.1"/>
    <property type="molecule type" value="Genomic_DNA"/>
</dbReference>
<dbReference type="PANTHER" id="PTHR11361">
    <property type="entry name" value="DNA MISMATCH REPAIR PROTEIN MUTS FAMILY MEMBER"/>
    <property type="match status" value="1"/>
</dbReference>
<accession>A0A1G9MMQ9</accession>
<dbReference type="Gene3D" id="1.10.1420.10">
    <property type="match status" value="1"/>
</dbReference>
<dbReference type="SUPFAM" id="SSF52540">
    <property type="entry name" value="P-loop containing nucleoside triphosphate hydrolases"/>
    <property type="match status" value="1"/>
</dbReference>
<keyword evidence="1" id="KW-0547">Nucleotide-binding</keyword>
<feature type="transmembrane region" description="Helical" evidence="4">
    <location>
        <begin position="214"/>
        <end position="236"/>
    </location>
</feature>
<dbReference type="InterPro" id="IPR045076">
    <property type="entry name" value="MutS"/>
</dbReference>
<dbReference type="Pfam" id="PF00488">
    <property type="entry name" value="MutS_V"/>
    <property type="match status" value="1"/>
</dbReference>
<dbReference type="GO" id="GO:0005829">
    <property type="term" value="C:cytosol"/>
    <property type="evidence" value="ECO:0007669"/>
    <property type="project" value="TreeGrafter"/>
</dbReference>
<dbReference type="STRING" id="1075417.SAMN05421823_10827"/>
<evidence type="ECO:0000313" key="6">
    <source>
        <dbReference type="EMBL" id="SDL75343.1"/>
    </source>
</evidence>
<reference evidence="6 7" key="1">
    <citation type="submission" date="2016-10" db="EMBL/GenBank/DDBJ databases">
        <authorList>
            <person name="de Groot N.N."/>
        </authorList>
    </citation>
    <scope>NUCLEOTIDE SEQUENCE [LARGE SCALE GENOMIC DNA]</scope>
    <source>
        <strain evidence="6 7">DSM 25186</strain>
    </source>
</reference>
<evidence type="ECO:0000313" key="7">
    <source>
        <dbReference type="Proteomes" id="UP000198510"/>
    </source>
</evidence>
<dbReference type="InterPro" id="IPR027417">
    <property type="entry name" value="P-loop_NTPase"/>
</dbReference>
<feature type="domain" description="DNA mismatch repair proteins mutS family" evidence="5">
    <location>
        <begin position="416"/>
        <end position="596"/>
    </location>
</feature>
<dbReference type="Gene3D" id="3.40.50.300">
    <property type="entry name" value="P-loop containing nucleotide triphosphate hydrolases"/>
    <property type="match status" value="1"/>
</dbReference>
<protein>
    <submittedName>
        <fullName evidence="6">MutS domain III</fullName>
    </submittedName>
</protein>
<name>A0A1G9MMQ9_9BACT</name>
<evidence type="ECO:0000256" key="2">
    <source>
        <dbReference type="ARBA" id="ARBA00022840"/>
    </source>
</evidence>
<dbReference type="GO" id="GO:0030983">
    <property type="term" value="F:mismatched DNA binding"/>
    <property type="evidence" value="ECO:0007669"/>
    <property type="project" value="InterPro"/>
</dbReference>
<proteinExistence type="predicted"/>
<keyword evidence="4" id="KW-0472">Membrane</keyword>
<dbReference type="InterPro" id="IPR000432">
    <property type="entry name" value="DNA_mismatch_repair_MutS_C"/>
</dbReference>
<dbReference type="GO" id="GO:0140664">
    <property type="term" value="F:ATP-dependent DNA damage sensor activity"/>
    <property type="evidence" value="ECO:0007669"/>
    <property type="project" value="InterPro"/>
</dbReference>
<keyword evidence="4" id="KW-0812">Transmembrane</keyword>
<keyword evidence="2" id="KW-0067">ATP-binding</keyword>
<dbReference type="InterPro" id="IPR036187">
    <property type="entry name" value="DNA_mismatch_repair_MutS_sf"/>
</dbReference>
<evidence type="ECO:0000256" key="4">
    <source>
        <dbReference type="SAM" id="Phobius"/>
    </source>
</evidence>
<keyword evidence="7" id="KW-1185">Reference proteome</keyword>
<dbReference type="GO" id="GO:0006298">
    <property type="term" value="P:mismatch repair"/>
    <property type="evidence" value="ECO:0007669"/>
    <property type="project" value="InterPro"/>
</dbReference>
<evidence type="ECO:0000256" key="3">
    <source>
        <dbReference type="ARBA" id="ARBA00023125"/>
    </source>
</evidence>
<keyword evidence="3" id="KW-0238">DNA-binding</keyword>
<dbReference type="GO" id="GO:0005524">
    <property type="term" value="F:ATP binding"/>
    <property type="evidence" value="ECO:0007669"/>
    <property type="project" value="UniProtKB-KW"/>
</dbReference>
<dbReference type="Proteomes" id="UP000198510">
    <property type="component" value="Unassembled WGS sequence"/>
</dbReference>
<gene>
    <name evidence="6" type="ORF">SAMN05421823_10827</name>
</gene>
<dbReference type="SUPFAM" id="SSF48334">
    <property type="entry name" value="DNA repair protein MutS, domain III"/>
    <property type="match status" value="1"/>
</dbReference>